<gene>
    <name evidence="2" type="ORF">PoB_002497100</name>
</gene>
<keyword evidence="3" id="KW-1185">Reference proteome</keyword>
<comment type="caution">
    <text evidence="2">The sequence shown here is derived from an EMBL/GenBank/DDBJ whole genome shotgun (WGS) entry which is preliminary data.</text>
</comment>
<feature type="compositionally biased region" description="Polar residues" evidence="1">
    <location>
        <begin position="104"/>
        <end position="115"/>
    </location>
</feature>
<feature type="region of interest" description="Disordered" evidence="1">
    <location>
        <begin position="89"/>
        <end position="115"/>
    </location>
</feature>
<dbReference type="AlphaFoldDB" id="A0AAV3ZH28"/>
<name>A0AAV3ZH28_9GAST</name>
<evidence type="ECO:0000313" key="2">
    <source>
        <dbReference type="EMBL" id="GFN98465.1"/>
    </source>
</evidence>
<sequence>MFDTVGYSANIFPGATVAFEVGDVKGALLRLFNQTSAKAAESYCPIYFTSGVCETKERMINARLYHYSQESICLGETLQGYRRHRALANQSAQFSHRRDPTKIPETQNLRKPVSQ</sequence>
<evidence type="ECO:0000313" key="3">
    <source>
        <dbReference type="Proteomes" id="UP000735302"/>
    </source>
</evidence>
<proteinExistence type="predicted"/>
<accession>A0AAV3ZH28</accession>
<dbReference type="Proteomes" id="UP000735302">
    <property type="component" value="Unassembled WGS sequence"/>
</dbReference>
<dbReference type="EMBL" id="BLXT01002860">
    <property type="protein sequence ID" value="GFN98465.1"/>
    <property type="molecule type" value="Genomic_DNA"/>
</dbReference>
<evidence type="ECO:0000256" key="1">
    <source>
        <dbReference type="SAM" id="MobiDB-lite"/>
    </source>
</evidence>
<organism evidence="2 3">
    <name type="scientific">Plakobranchus ocellatus</name>
    <dbReference type="NCBI Taxonomy" id="259542"/>
    <lineage>
        <taxon>Eukaryota</taxon>
        <taxon>Metazoa</taxon>
        <taxon>Spiralia</taxon>
        <taxon>Lophotrochozoa</taxon>
        <taxon>Mollusca</taxon>
        <taxon>Gastropoda</taxon>
        <taxon>Heterobranchia</taxon>
        <taxon>Euthyneura</taxon>
        <taxon>Panpulmonata</taxon>
        <taxon>Sacoglossa</taxon>
        <taxon>Placobranchoidea</taxon>
        <taxon>Plakobranchidae</taxon>
        <taxon>Plakobranchus</taxon>
    </lineage>
</organism>
<protein>
    <submittedName>
        <fullName evidence="2">Uncharacterized protein</fullName>
    </submittedName>
</protein>
<reference evidence="2 3" key="1">
    <citation type="journal article" date="2021" name="Elife">
        <title>Chloroplast acquisition without the gene transfer in kleptoplastic sea slugs, Plakobranchus ocellatus.</title>
        <authorList>
            <person name="Maeda T."/>
            <person name="Takahashi S."/>
            <person name="Yoshida T."/>
            <person name="Shimamura S."/>
            <person name="Takaki Y."/>
            <person name="Nagai Y."/>
            <person name="Toyoda A."/>
            <person name="Suzuki Y."/>
            <person name="Arimoto A."/>
            <person name="Ishii H."/>
            <person name="Satoh N."/>
            <person name="Nishiyama T."/>
            <person name="Hasebe M."/>
            <person name="Maruyama T."/>
            <person name="Minagawa J."/>
            <person name="Obokata J."/>
            <person name="Shigenobu S."/>
        </authorList>
    </citation>
    <scope>NUCLEOTIDE SEQUENCE [LARGE SCALE GENOMIC DNA]</scope>
</reference>